<dbReference type="STRING" id="1993.SAMN04489713_101872"/>
<dbReference type="EMBL" id="FOVH01000001">
    <property type="protein sequence ID" value="SFN25076.1"/>
    <property type="molecule type" value="Genomic_DNA"/>
</dbReference>
<evidence type="ECO:0000313" key="2">
    <source>
        <dbReference type="EMBL" id="SFN25076.1"/>
    </source>
</evidence>
<evidence type="ECO:0000313" key="3">
    <source>
        <dbReference type="Proteomes" id="UP000183413"/>
    </source>
</evidence>
<dbReference type="InParanoid" id="A0A1I4XHN2"/>
<dbReference type="OrthoDB" id="2717873at2"/>
<dbReference type="AlphaFoldDB" id="A0A1I4XHN2"/>
<name>A0A1I4XHN2_9ACTN</name>
<keyword evidence="3" id="KW-1185">Reference proteome</keyword>
<gene>
    <name evidence="2" type="ORF">SAMN04489713_101872</name>
</gene>
<evidence type="ECO:0000256" key="1">
    <source>
        <dbReference type="SAM" id="Phobius"/>
    </source>
</evidence>
<dbReference type="Proteomes" id="UP000183413">
    <property type="component" value="Unassembled WGS sequence"/>
</dbReference>
<keyword evidence="1" id="KW-0812">Transmembrane</keyword>
<protein>
    <submittedName>
        <fullName evidence="2">Uncharacterized protein</fullName>
    </submittedName>
</protein>
<proteinExistence type="predicted"/>
<accession>A0A1I4XHN2</accession>
<feature type="transmembrane region" description="Helical" evidence="1">
    <location>
        <begin position="154"/>
        <end position="183"/>
    </location>
</feature>
<dbReference type="eggNOG" id="ENOG5032XFK">
    <property type="taxonomic scope" value="Bacteria"/>
</dbReference>
<feature type="transmembrane region" description="Helical" evidence="1">
    <location>
        <begin position="71"/>
        <end position="93"/>
    </location>
</feature>
<reference evidence="2 3" key="1">
    <citation type="submission" date="2016-10" db="EMBL/GenBank/DDBJ databases">
        <authorList>
            <person name="de Groot N.N."/>
        </authorList>
    </citation>
    <scope>NUCLEOTIDE SEQUENCE [LARGE SCALE GENOMIC DNA]</scope>
    <source>
        <strain evidence="2 3">DSM 43067</strain>
    </source>
</reference>
<keyword evidence="1" id="KW-1133">Transmembrane helix</keyword>
<feature type="transmembrane region" description="Helical" evidence="1">
    <location>
        <begin position="114"/>
        <end position="134"/>
    </location>
</feature>
<dbReference type="GeneID" id="99656711"/>
<sequence>MAGNAVSLVRRVHGRTVDGAPRWAVWAAYGASLVVLPSCIWRIALGFGAPIGPLMPSDGDTHGDVPGWVPMWSYTILLSIVSEFLAFLAVGLVSRWGEVFPSWMPLVGGRRVPTTAAVLPAGIGALLLILLTSSRVPGFDTFTAPDGSTVYIEGWRLGLFIVSYGPLLAWGPLLAVATAAFYLRRRRARS</sequence>
<dbReference type="RefSeq" id="WP_052357968.1">
    <property type="nucleotide sequence ID" value="NZ_CP083237.1"/>
</dbReference>
<keyword evidence="1" id="KW-0472">Membrane</keyword>
<feature type="transmembrane region" description="Helical" evidence="1">
    <location>
        <begin position="23"/>
        <end position="51"/>
    </location>
</feature>
<organism evidence="2 3">
    <name type="scientific">Actinomadura madurae</name>
    <dbReference type="NCBI Taxonomy" id="1993"/>
    <lineage>
        <taxon>Bacteria</taxon>
        <taxon>Bacillati</taxon>
        <taxon>Actinomycetota</taxon>
        <taxon>Actinomycetes</taxon>
        <taxon>Streptosporangiales</taxon>
        <taxon>Thermomonosporaceae</taxon>
        <taxon>Actinomadura</taxon>
    </lineage>
</organism>